<evidence type="ECO:0000313" key="2">
    <source>
        <dbReference type="Proteomes" id="UP001595530"/>
    </source>
</evidence>
<dbReference type="EMBL" id="JBHRTP010000052">
    <property type="protein sequence ID" value="MFC3109490.1"/>
    <property type="molecule type" value="Genomic_DNA"/>
</dbReference>
<protein>
    <submittedName>
        <fullName evidence="1">Uncharacterized protein</fullName>
    </submittedName>
</protein>
<name>A0ABV7F3F1_9BURK</name>
<keyword evidence="2" id="KW-1185">Reference proteome</keyword>
<dbReference type="Proteomes" id="UP001595530">
    <property type="component" value="Unassembled WGS sequence"/>
</dbReference>
<reference evidence="2" key="1">
    <citation type="journal article" date="2019" name="Int. J. Syst. Evol. Microbiol.">
        <title>The Global Catalogue of Microorganisms (GCM) 10K type strain sequencing project: providing services to taxonomists for standard genome sequencing and annotation.</title>
        <authorList>
            <consortium name="The Broad Institute Genomics Platform"/>
            <consortium name="The Broad Institute Genome Sequencing Center for Infectious Disease"/>
            <person name="Wu L."/>
            <person name="Ma J."/>
        </authorList>
    </citation>
    <scope>NUCLEOTIDE SEQUENCE [LARGE SCALE GENOMIC DNA]</scope>
    <source>
        <strain evidence="2">KCTC 42986</strain>
    </source>
</reference>
<comment type="caution">
    <text evidence="1">The sequence shown here is derived from an EMBL/GenBank/DDBJ whole genome shotgun (WGS) entry which is preliminary data.</text>
</comment>
<organism evidence="1 2">
    <name type="scientific">Undibacterium arcticum</name>
    <dbReference type="NCBI Taxonomy" id="1762892"/>
    <lineage>
        <taxon>Bacteria</taxon>
        <taxon>Pseudomonadati</taxon>
        <taxon>Pseudomonadota</taxon>
        <taxon>Betaproteobacteria</taxon>
        <taxon>Burkholderiales</taxon>
        <taxon>Oxalobacteraceae</taxon>
        <taxon>Undibacterium</taxon>
    </lineage>
</organism>
<proteinExistence type="predicted"/>
<accession>A0ABV7F3F1</accession>
<sequence>MRDIAKEAYEKTSVGGVGWMRPDAAKGETVDAFQNVTIAARAMASDGLIHIIVEHLESQSGKGLIDAIQFRRIN</sequence>
<gene>
    <name evidence="1" type="ORF">ACFOFO_16230</name>
</gene>
<dbReference type="RefSeq" id="WP_390329314.1">
    <property type="nucleotide sequence ID" value="NZ_JBHRTP010000052.1"/>
</dbReference>
<evidence type="ECO:0000313" key="1">
    <source>
        <dbReference type="EMBL" id="MFC3109490.1"/>
    </source>
</evidence>